<accession>X6LG56</accession>
<dbReference type="SUPFAM" id="SSF48452">
    <property type="entry name" value="TPR-like"/>
    <property type="match status" value="1"/>
</dbReference>
<gene>
    <name evidence="1" type="ORF">RFI_37758</name>
</gene>
<protein>
    <submittedName>
        <fullName evidence="1">Uncharacterized protein</fullName>
    </submittedName>
</protein>
<keyword evidence="2" id="KW-1185">Reference proteome</keyword>
<dbReference type="Gene3D" id="1.25.40.10">
    <property type="entry name" value="Tetratricopeptide repeat domain"/>
    <property type="match status" value="1"/>
</dbReference>
<dbReference type="InterPro" id="IPR011990">
    <property type="entry name" value="TPR-like_helical_dom_sf"/>
</dbReference>
<name>X6LG56_RETFI</name>
<dbReference type="AlphaFoldDB" id="X6LG56"/>
<dbReference type="EMBL" id="ASPP01043158">
    <property type="protein sequence ID" value="ETN99709.1"/>
    <property type="molecule type" value="Genomic_DNA"/>
</dbReference>
<comment type="caution">
    <text evidence="1">The sequence shown here is derived from an EMBL/GenBank/DDBJ whole genome shotgun (WGS) entry which is preliminary data.</text>
</comment>
<organism evidence="1 2">
    <name type="scientific">Reticulomyxa filosa</name>
    <dbReference type="NCBI Taxonomy" id="46433"/>
    <lineage>
        <taxon>Eukaryota</taxon>
        <taxon>Sar</taxon>
        <taxon>Rhizaria</taxon>
        <taxon>Retaria</taxon>
        <taxon>Foraminifera</taxon>
        <taxon>Monothalamids</taxon>
        <taxon>Reticulomyxidae</taxon>
        <taxon>Reticulomyxa</taxon>
    </lineage>
</organism>
<evidence type="ECO:0000313" key="1">
    <source>
        <dbReference type="EMBL" id="ETN99709.1"/>
    </source>
</evidence>
<evidence type="ECO:0000313" key="2">
    <source>
        <dbReference type="Proteomes" id="UP000023152"/>
    </source>
</evidence>
<sequence>QILKHDPNNEEVQMWFKLFKLAHRMKEEGDEAYKNDLLDEAIDKYTQCIHADQCNNGFNSAVYCNRDAEKACQLDSQCKCALPFFFTLETLKSEIEKRNKKIFKLFYFYNIFLL</sequence>
<reference evidence="1 2" key="1">
    <citation type="journal article" date="2013" name="Curr. Biol.">
        <title>The Genome of the Foraminiferan Reticulomyxa filosa.</title>
        <authorList>
            <person name="Glockner G."/>
            <person name="Hulsmann N."/>
            <person name="Schleicher M."/>
            <person name="Noegel A.A."/>
            <person name="Eichinger L."/>
            <person name="Gallinger C."/>
            <person name="Pawlowski J."/>
            <person name="Sierra R."/>
            <person name="Euteneuer U."/>
            <person name="Pillet L."/>
            <person name="Moustafa A."/>
            <person name="Platzer M."/>
            <person name="Groth M."/>
            <person name="Szafranski K."/>
            <person name="Schliwa M."/>
        </authorList>
    </citation>
    <scope>NUCLEOTIDE SEQUENCE [LARGE SCALE GENOMIC DNA]</scope>
</reference>
<proteinExistence type="predicted"/>
<feature type="non-terminal residue" evidence="1">
    <location>
        <position position="1"/>
    </location>
</feature>
<dbReference type="Proteomes" id="UP000023152">
    <property type="component" value="Unassembled WGS sequence"/>
</dbReference>